<evidence type="ECO:0000313" key="1">
    <source>
        <dbReference type="EMBL" id="AMS03618.1"/>
    </source>
</evidence>
<reference evidence="2" key="1">
    <citation type="submission" date="2016-03" db="EMBL/GenBank/DDBJ databases">
        <authorList>
            <person name="Ploux O."/>
        </authorList>
    </citation>
    <scope>NUCLEOTIDE SEQUENCE [LARGE SCALE GENOMIC DNA]</scope>
</reference>
<dbReference type="KEGG" id="vg:29123904"/>
<name>A0A142KBY5_9CAUD</name>
<dbReference type="GO" id="GO:0016787">
    <property type="term" value="F:hydrolase activity"/>
    <property type="evidence" value="ECO:0007669"/>
    <property type="project" value="UniProtKB-KW"/>
</dbReference>
<dbReference type="Proteomes" id="UP000204189">
    <property type="component" value="Segment"/>
</dbReference>
<proteinExistence type="predicted"/>
<dbReference type="SUPFAM" id="SSF101386">
    <property type="entry name" value="all-alpha NTP pyrophosphatases"/>
    <property type="match status" value="1"/>
</dbReference>
<dbReference type="OrthoDB" id="15314at10239"/>
<dbReference type="EMBL" id="KU963260">
    <property type="protein sequence ID" value="AMS03618.1"/>
    <property type="molecule type" value="Genomic_DNA"/>
</dbReference>
<protein>
    <submittedName>
        <fullName evidence="1">MazG-like nucleotide pyrophosphohydrolase</fullName>
    </submittedName>
</protein>
<keyword evidence="2" id="KW-1185">Reference proteome</keyword>
<organism evidence="1 2">
    <name type="scientific">Gordonia phage Emalyn</name>
    <dbReference type="NCBI Taxonomy" id="1821552"/>
    <lineage>
        <taxon>Viruses</taxon>
        <taxon>Duplodnaviria</taxon>
        <taxon>Heunggongvirae</taxon>
        <taxon>Uroviricota</taxon>
        <taxon>Caudoviricetes</taxon>
        <taxon>Emalynvirus</taxon>
        <taxon>Emalynvirus emalyn</taxon>
    </lineage>
</organism>
<sequence>MTATTPASIPWTHTTDDFDEYWEDSEVSSVPDILSTMFAQQQLHMRAYDEQQHTTPTVPEHMHGDLHHPLVQAKIREHAGYTVEELYEAIGHLKNKPWKQSFKDVPKQEFLEELADAWHFFIELHIIAGVTPEEVFRQYFRKTLINEQRRDTGY</sequence>
<dbReference type="RefSeq" id="YP_009301490.1">
    <property type="nucleotide sequence ID" value="NC_031234.1"/>
</dbReference>
<keyword evidence="1" id="KW-0378">Hydrolase</keyword>
<accession>A0A142KBY5</accession>
<evidence type="ECO:0000313" key="2">
    <source>
        <dbReference type="Proteomes" id="UP000204189"/>
    </source>
</evidence>
<dbReference type="GeneID" id="29123904"/>
<gene>
    <name evidence="1" type="primary">49</name>
    <name evidence="1" type="ORF">SEA_EMALYN_49</name>
</gene>
<dbReference type="Gene3D" id="1.20.1670.10">
    <property type="entry name" value="Type II deoxyuridine triphosphatase"/>
    <property type="match status" value="1"/>
</dbReference>